<organism evidence="1 2">
    <name type="scientific">Metallosphaera cuprina (strain Ar-4)</name>
    <dbReference type="NCBI Taxonomy" id="1006006"/>
    <lineage>
        <taxon>Archaea</taxon>
        <taxon>Thermoproteota</taxon>
        <taxon>Thermoprotei</taxon>
        <taxon>Sulfolobales</taxon>
        <taxon>Sulfolobaceae</taxon>
        <taxon>Metallosphaera</taxon>
    </lineage>
</organism>
<dbReference type="HOGENOM" id="CLU_3020961_0_0_2"/>
<sequence length="55" mass="6436">MSRLNQRFLNLKLASFKESQLKDLSWGRDDELISFNFVVGSSPIFQGQELFKIKE</sequence>
<name>F4G2Q1_METCR</name>
<dbReference type="EMBL" id="CP002656">
    <property type="protein sequence ID" value="AEB95099.1"/>
    <property type="molecule type" value="Genomic_DNA"/>
</dbReference>
<evidence type="ECO:0000313" key="1">
    <source>
        <dbReference type="EMBL" id="AEB95099.1"/>
    </source>
</evidence>
<proteinExistence type="predicted"/>
<keyword evidence="2" id="KW-1185">Reference proteome</keyword>
<dbReference type="PATRIC" id="fig|1006006.8.peg.986"/>
<dbReference type="AlphaFoldDB" id="F4G2Q1"/>
<dbReference type="KEGG" id="mcn:Mcup_0994"/>
<evidence type="ECO:0000313" key="2">
    <source>
        <dbReference type="Proteomes" id="UP000007812"/>
    </source>
</evidence>
<protein>
    <submittedName>
        <fullName evidence="1">Uncharacterized protein</fullName>
    </submittedName>
</protein>
<accession>F4G2Q1</accession>
<gene>
    <name evidence="1" type="ordered locus">Mcup_0994</name>
</gene>
<reference evidence="1 2" key="1">
    <citation type="journal article" date="2011" name="J. Bacteriol.">
        <title>Complete genome sequence of Metallosphaera cuprina, a metal sulfide-oxidizing archaeon from a hot spring.</title>
        <authorList>
            <person name="Liu L.J."/>
            <person name="You X.Y."/>
            <person name="Zheng H."/>
            <person name="Wang S."/>
            <person name="Jiang C.Y."/>
            <person name="Liu S.J."/>
        </authorList>
    </citation>
    <scope>NUCLEOTIDE SEQUENCE [LARGE SCALE GENOMIC DNA]</scope>
    <source>
        <strain evidence="1 2">Ar-4</strain>
    </source>
</reference>
<dbReference type="Proteomes" id="UP000007812">
    <property type="component" value="Chromosome"/>
</dbReference>